<dbReference type="Proteomes" id="UP000199111">
    <property type="component" value="Unassembled WGS sequence"/>
</dbReference>
<gene>
    <name evidence="1" type="ORF">SAMN05216275_10552</name>
</gene>
<dbReference type="AlphaFoldDB" id="A0A1I3L8X4"/>
<organism evidence="1 2">
    <name type="scientific">Streptosporangium canum</name>
    <dbReference type="NCBI Taxonomy" id="324952"/>
    <lineage>
        <taxon>Bacteria</taxon>
        <taxon>Bacillati</taxon>
        <taxon>Actinomycetota</taxon>
        <taxon>Actinomycetes</taxon>
        <taxon>Streptosporangiales</taxon>
        <taxon>Streptosporangiaceae</taxon>
        <taxon>Streptosporangium</taxon>
    </lineage>
</organism>
<evidence type="ECO:0000313" key="2">
    <source>
        <dbReference type="Proteomes" id="UP000199111"/>
    </source>
</evidence>
<proteinExistence type="predicted"/>
<sequence>MCLMCEQCESEFTPHEVRLSCTVCLLCQLVNLLDLPADFFTKEN</sequence>
<name>A0A1I3L8X4_9ACTN</name>
<evidence type="ECO:0000313" key="1">
    <source>
        <dbReference type="EMBL" id="SFI81119.1"/>
    </source>
</evidence>
<reference evidence="2" key="1">
    <citation type="submission" date="2016-10" db="EMBL/GenBank/DDBJ databases">
        <authorList>
            <person name="Varghese N."/>
            <person name="Submissions S."/>
        </authorList>
    </citation>
    <scope>NUCLEOTIDE SEQUENCE [LARGE SCALE GENOMIC DNA]</scope>
    <source>
        <strain evidence="2">CGMCC 4.2126</strain>
    </source>
</reference>
<dbReference type="EMBL" id="FOQY01000005">
    <property type="protein sequence ID" value="SFI81119.1"/>
    <property type="molecule type" value="Genomic_DNA"/>
</dbReference>
<keyword evidence="2" id="KW-1185">Reference proteome</keyword>
<protein>
    <submittedName>
        <fullName evidence="1">Uncharacterized protein</fullName>
    </submittedName>
</protein>
<accession>A0A1I3L8X4</accession>